<protein>
    <submittedName>
        <fullName evidence="1">Uncharacterized protein</fullName>
    </submittedName>
</protein>
<reference evidence="1" key="1">
    <citation type="submission" date="2020-10" db="EMBL/GenBank/DDBJ databases">
        <authorList>
            <person name="Gilroy R."/>
        </authorList>
    </citation>
    <scope>NUCLEOTIDE SEQUENCE</scope>
    <source>
        <strain evidence="1">ChiSxjej2B14-6234</strain>
    </source>
</reference>
<reference evidence="1" key="2">
    <citation type="journal article" date="2021" name="PeerJ">
        <title>Extensive microbial diversity within the chicken gut microbiome revealed by metagenomics and culture.</title>
        <authorList>
            <person name="Gilroy R."/>
            <person name="Ravi A."/>
            <person name="Getino M."/>
            <person name="Pursley I."/>
            <person name="Horton D.L."/>
            <person name="Alikhan N.F."/>
            <person name="Baker D."/>
            <person name="Gharbi K."/>
            <person name="Hall N."/>
            <person name="Watson M."/>
            <person name="Adriaenssens E.M."/>
            <person name="Foster-Nyarko E."/>
            <person name="Jarju S."/>
            <person name="Secka A."/>
            <person name="Antonio M."/>
            <person name="Oren A."/>
            <person name="Chaudhuri R.R."/>
            <person name="La Ragione R."/>
            <person name="Hildebrand F."/>
            <person name="Pallen M.J."/>
        </authorList>
    </citation>
    <scope>NUCLEOTIDE SEQUENCE</scope>
    <source>
        <strain evidence="1">ChiSxjej2B14-6234</strain>
    </source>
</reference>
<accession>A0A9D0Z9A1</accession>
<comment type="caution">
    <text evidence="1">The sequence shown here is derived from an EMBL/GenBank/DDBJ whole genome shotgun (WGS) entry which is preliminary data.</text>
</comment>
<organism evidence="1 2">
    <name type="scientific">Candidatus Onthenecus intestinigallinarum</name>
    <dbReference type="NCBI Taxonomy" id="2840875"/>
    <lineage>
        <taxon>Bacteria</taxon>
        <taxon>Bacillati</taxon>
        <taxon>Bacillota</taxon>
        <taxon>Clostridia</taxon>
        <taxon>Eubacteriales</taxon>
        <taxon>Candidatus Onthenecus</taxon>
    </lineage>
</organism>
<sequence length="80" mass="9040">MSRPDETHFQAAFSVAPRGTAADPLDPSPGFFKVNVQNETASTKKAKRRHQGRKCSIENRSKLQLLFKKLLILSVKWCLL</sequence>
<dbReference type="Proteomes" id="UP000886887">
    <property type="component" value="Unassembled WGS sequence"/>
</dbReference>
<dbReference type="AlphaFoldDB" id="A0A9D0Z9A1"/>
<evidence type="ECO:0000313" key="2">
    <source>
        <dbReference type="Proteomes" id="UP000886887"/>
    </source>
</evidence>
<dbReference type="EMBL" id="DVFJ01000011">
    <property type="protein sequence ID" value="HIQ71349.1"/>
    <property type="molecule type" value="Genomic_DNA"/>
</dbReference>
<proteinExistence type="predicted"/>
<name>A0A9D0Z9A1_9FIRM</name>
<gene>
    <name evidence="1" type="ORF">IAB73_03955</name>
</gene>
<evidence type="ECO:0000313" key="1">
    <source>
        <dbReference type="EMBL" id="HIQ71349.1"/>
    </source>
</evidence>